<organism evidence="1 2">
    <name type="scientific">Fusobacterium nucleatum subsp. polymorphum</name>
    <name type="common">Fusobacterium polymorphum</name>
    <dbReference type="NCBI Taxonomy" id="76857"/>
    <lineage>
        <taxon>Bacteria</taxon>
        <taxon>Fusobacteriati</taxon>
        <taxon>Fusobacteriota</taxon>
        <taxon>Fusobacteriia</taxon>
        <taxon>Fusobacteriales</taxon>
        <taxon>Fusobacteriaceae</taxon>
        <taxon>Fusobacterium</taxon>
    </lineage>
</organism>
<dbReference type="GO" id="GO:0005524">
    <property type="term" value="F:ATP binding"/>
    <property type="evidence" value="ECO:0007669"/>
    <property type="project" value="UniProtKB-KW"/>
</dbReference>
<dbReference type="RefSeq" id="WP_098703508.1">
    <property type="nucleotide sequence ID" value="NZ_NJGI01000006.1"/>
</dbReference>
<proteinExistence type="predicted"/>
<evidence type="ECO:0000313" key="2">
    <source>
        <dbReference type="Proteomes" id="UP000222862"/>
    </source>
</evidence>
<dbReference type="EMBL" id="NJGI01000006">
    <property type="protein sequence ID" value="PGH20175.1"/>
    <property type="molecule type" value="Genomic_DNA"/>
</dbReference>
<dbReference type="AlphaFoldDB" id="A0A2B7YFX0"/>
<dbReference type="Proteomes" id="UP000222862">
    <property type="component" value="Unassembled WGS sequence"/>
</dbReference>
<keyword evidence="1" id="KW-0547">Nucleotide-binding</keyword>
<gene>
    <name evidence="1" type="ORF">RN96_11390</name>
</gene>
<evidence type="ECO:0000313" key="1">
    <source>
        <dbReference type="EMBL" id="PGH20175.1"/>
    </source>
</evidence>
<protein>
    <submittedName>
        <fullName evidence="1">ABC transporter ATP-binding protein</fullName>
    </submittedName>
</protein>
<sequence>MKNLLKSILFLIILTLSFYYYEEKLFKEHDIILDYTYYKLPKDSIDLLFVGSSHSYSTFNTRIFDHYLKSSSLNLGTSSQSLPITYSVILEVLKKQKPKVIIIEVFPIQRELRIASLRLQLDTMKFSMNKLRLIKNTLPISEWGNHFTNTTYYHSRWKEFNDLRKEKNEIPKSQEIRLKYKGFYGYSFDFITNLLTYDIYEQEWNKKIDNSFAIPQKYLILLEDLFEICQKKEIKIILVSPPVIGEYNTLSILHNSSLKDLMVKYNIDSIDFNDGRKKYEKICFRDNGHISLAGSDEISFEVADYLKKNYPVLLNTKNYDKYEKLDRSPEYYFYSENVENNDTFKIFNLELEIEKGIITKTLKVYKKSDDSFDLFFEIDENKSSNKIYQIALDENKVNTNLDNIQLIFITTKDDKNEYPKYYIRQIKNKKYIYKKNIKIPKDSKYYF</sequence>
<name>A0A2B7YFX0_FUSNP</name>
<accession>A0A2B7YFX0</accession>
<keyword evidence="1" id="KW-0067">ATP-binding</keyword>
<reference evidence="1 2" key="1">
    <citation type="submission" date="2017-06" db="EMBL/GenBank/DDBJ databases">
        <title>Genome sequencing of Fusobacterium nucleatum subsp. polymorphum KCOM 1232 (=ChDC F37).</title>
        <authorList>
            <person name="Kook J.-K."/>
            <person name="Park S.-N."/>
            <person name="Lim Y.K."/>
            <person name="Roh H."/>
        </authorList>
    </citation>
    <scope>NUCLEOTIDE SEQUENCE [LARGE SCALE GENOMIC DNA]</scope>
    <source>
        <strain evidence="2">KCOM 1232 ( ChDC F37)</strain>
    </source>
</reference>
<dbReference type="SUPFAM" id="SSF52266">
    <property type="entry name" value="SGNH hydrolase"/>
    <property type="match status" value="1"/>
</dbReference>
<comment type="caution">
    <text evidence="1">The sequence shown here is derived from an EMBL/GenBank/DDBJ whole genome shotgun (WGS) entry which is preliminary data.</text>
</comment>